<dbReference type="InterPro" id="IPR002560">
    <property type="entry name" value="Transposase_DDE"/>
</dbReference>
<dbReference type="PANTHER" id="PTHR33498:SF1">
    <property type="entry name" value="TRANSPOSASE FOR INSERTION SEQUENCE ELEMENT IS1557"/>
    <property type="match status" value="1"/>
</dbReference>
<dbReference type="InterPro" id="IPR047951">
    <property type="entry name" value="Transpos_ISL3"/>
</dbReference>
<name>A0A0K8MGG6_9LACO</name>
<evidence type="ECO:0000259" key="1">
    <source>
        <dbReference type="Pfam" id="PF01610"/>
    </source>
</evidence>
<feature type="domain" description="Transposase IS204/IS1001/IS1096/IS1165 DDE" evidence="1">
    <location>
        <begin position="7"/>
        <end position="179"/>
    </location>
</feature>
<proteinExistence type="predicted"/>
<reference evidence="2 3" key="1">
    <citation type="journal article" date="2015" name="BMC Genomics">
        <title>Comparative genomics of Fructobacillus spp. and Leuconostoc spp. reveals niche-specific evolution of Fructobacillus spp.</title>
        <authorList>
            <person name="Endo A."/>
            <person name="Tanizawa Y."/>
            <person name="Tanaka N."/>
            <person name="Maeno S."/>
            <person name="Kumar H."/>
            <person name="Shiwa Y."/>
            <person name="Okada S."/>
            <person name="Yoshikawa H."/>
            <person name="Dicks L."/>
            <person name="Nakagawa J."/>
            <person name="Arita M."/>
        </authorList>
    </citation>
    <scope>NUCLEOTIDE SEQUENCE [LARGE SCALE GENOMIC DNA]</scope>
    <source>
        <strain evidence="2 3">JCM 12225</strain>
    </source>
</reference>
<evidence type="ECO:0000313" key="2">
    <source>
        <dbReference type="EMBL" id="GAO99298.1"/>
    </source>
</evidence>
<evidence type="ECO:0000313" key="3">
    <source>
        <dbReference type="Proteomes" id="UP000253891"/>
    </source>
</evidence>
<keyword evidence="3" id="KW-1185">Reference proteome</keyword>
<dbReference type="Proteomes" id="UP000253891">
    <property type="component" value="Unassembled WGS sequence"/>
</dbReference>
<sequence>MGSGYCFIWIDSDMHQIGEILPSRRQNQVTDYFMRFPKEQRLKAQTVTVDPNASYISFIQKIFPNAATILDRFHVVNMANRSLNMIRKRLMNQFNHSSRQYRVLKSNWRLFLKDCFQLETSKSWLQKGLGYVDTQQNLVHYGLTLDPEFAAAYETYQGLLLALRNRDQKLLKQTLNQYEALGNEMEYNRQDPEKALVTTFKVL</sequence>
<dbReference type="AlphaFoldDB" id="A0A0K8MGG6"/>
<dbReference type="EMBL" id="DF967986">
    <property type="protein sequence ID" value="GAO99298.1"/>
    <property type="molecule type" value="Genomic_DNA"/>
</dbReference>
<dbReference type="PANTHER" id="PTHR33498">
    <property type="entry name" value="TRANSPOSASE FOR INSERTION SEQUENCE ELEMENT IS1557"/>
    <property type="match status" value="1"/>
</dbReference>
<organism evidence="2 3">
    <name type="scientific">Fructobacillus ficulneus</name>
    <dbReference type="NCBI Taxonomy" id="157463"/>
    <lineage>
        <taxon>Bacteria</taxon>
        <taxon>Bacillati</taxon>
        <taxon>Bacillota</taxon>
        <taxon>Bacilli</taxon>
        <taxon>Lactobacillales</taxon>
        <taxon>Lactobacillaceae</taxon>
        <taxon>Fructobacillus</taxon>
    </lineage>
</organism>
<accession>A0A0K8MGG6</accession>
<gene>
    <name evidence="2" type="ORF">FFIC_091250</name>
</gene>
<dbReference type="OrthoDB" id="2149798at2"/>
<protein>
    <submittedName>
        <fullName evidence="2">Transposase</fullName>
    </submittedName>
</protein>
<dbReference type="Pfam" id="PF01610">
    <property type="entry name" value="DDE_Tnp_ISL3"/>
    <property type="match status" value="1"/>
</dbReference>